<dbReference type="RefSeq" id="WP_147133436.1">
    <property type="nucleotide sequence ID" value="NZ_BAABIJ010000001.1"/>
</dbReference>
<proteinExistence type="inferred from homology"/>
<feature type="domain" description="Solute-binding protein family 3/N-terminal" evidence="5">
    <location>
        <begin position="87"/>
        <end position="307"/>
    </location>
</feature>
<dbReference type="Proteomes" id="UP000321617">
    <property type="component" value="Unassembled WGS sequence"/>
</dbReference>
<dbReference type="Gene3D" id="3.40.190.10">
    <property type="entry name" value="Periplasmic binding protein-like II"/>
    <property type="match status" value="2"/>
</dbReference>
<evidence type="ECO:0000259" key="5">
    <source>
        <dbReference type="SMART" id="SM00062"/>
    </source>
</evidence>
<dbReference type="PANTHER" id="PTHR30085">
    <property type="entry name" value="AMINO ACID ABC TRANSPORTER PERMEASE"/>
    <property type="match status" value="1"/>
</dbReference>
<gene>
    <name evidence="6" type="ORF">LX16_0874</name>
</gene>
<dbReference type="Pfam" id="PF00497">
    <property type="entry name" value="SBP_bac_3"/>
    <property type="match status" value="1"/>
</dbReference>
<feature type="chain" id="PRO_5021947874" evidence="4">
    <location>
        <begin position="29"/>
        <end position="320"/>
    </location>
</feature>
<reference evidence="6 7" key="1">
    <citation type="journal article" date="2013" name="Stand. Genomic Sci.">
        <title>Genomic Encyclopedia of Type Strains, Phase I: The one thousand microbial genomes (KMG-I) project.</title>
        <authorList>
            <person name="Kyrpides N.C."/>
            <person name="Woyke T."/>
            <person name="Eisen J.A."/>
            <person name="Garrity G."/>
            <person name="Lilburn T.G."/>
            <person name="Beck B.J."/>
            <person name="Whitman W.B."/>
            <person name="Hugenholtz P."/>
            <person name="Klenk H.P."/>
        </authorList>
    </citation>
    <scope>NUCLEOTIDE SEQUENCE [LARGE SCALE GENOMIC DNA]</scope>
    <source>
        <strain evidence="6 7">DSM 45044</strain>
    </source>
</reference>
<keyword evidence="7" id="KW-1185">Reference proteome</keyword>
<dbReference type="PROSITE" id="PS51257">
    <property type="entry name" value="PROKAR_LIPOPROTEIN"/>
    <property type="match status" value="1"/>
</dbReference>
<dbReference type="InterPro" id="IPR051455">
    <property type="entry name" value="Bact_solute-bind_prot3"/>
</dbReference>
<evidence type="ECO:0000256" key="2">
    <source>
        <dbReference type="ARBA" id="ARBA00022448"/>
    </source>
</evidence>
<name>A0A562VBB8_9ACTN</name>
<dbReference type="OrthoDB" id="9807888at2"/>
<protein>
    <submittedName>
        <fullName evidence="6">Polar amino acid transport system substrate-binding protein</fullName>
    </submittedName>
</protein>
<comment type="caution">
    <text evidence="6">The sequence shown here is derived from an EMBL/GenBank/DDBJ whole genome shotgun (WGS) entry which is preliminary data.</text>
</comment>
<dbReference type="PANTHER" id="PTHR30085:SF6">
    <property type="entry name" value="ABC TRANSPORTER GLUTAMINE-BINDING PROTEIN GLNH"/>
    <property type="match status" value="1"/>
</dbReference>
<dbReference type="GO" id="GO:0005576">
    <property type="term" value="C:extracellular region"/>
    <property type="evidence" value="ECO:0007669"/>
    <property type="project" value="TreeGrafter"/>
</dbReference>
<feature type="signal peptide" evidence="4">
    <location>
        <begin position="1"/>
        <end position="28"/>
    </location>
</feature>
<keyword evidence="3 4" id="KW-0732">Signal</keyword>
<sequence>MKTTTVTRTIRLAITTVVVAVLAGCAAADPRHTVEPPDIDFLPQGVTDPAEIPEATTVDDSCDPLASFRPSDDTDSPEIQHILARGRLIVGVDQTSYLLGYRDPLTGEMDGFDIRIAREIAFDLFGDRDAIQFKAMSSAEREPALEDEDVDLVVRTMTINCARWKNVAFSTEYYRAGQKVLVPVTASDDPADLAGQKVCSAEGSTSLLRIEQELGAIPVSVRDWSDCMILVQQGYVAGMSTDDVILAGMAAQDPNTKVIGERISEEPYGVAANLEHTGLVAFVNATLDRIRDDGTWEEIYAGTLGPILGEATPPDPQYRD</sequence>
<evidence type="ECO:0000256" key="1">
    <source>
        <dbReference type="ARBA" id="ARBA00010333"/>
    </source>
</evidence>
<dbReference type="AlphaFoldDB" id="A0A562VBB8"/>
<keyword evidence="2" id="KW-0813">Transport</keyword>
<dbReference type="InterPro" id="IPR001638">
    <property type="entry name" value="Solute-binding_3/MltF_N"/>
</dbReference>
<dbReference type="SUPFAM" id="SSF53850">
    <property type="entry name" value="Periplasmic binding protein-like II"/>
    <property type="match status" value="1"/>
</dbReference>
<evidence type="ECO:0000313" key="6">
    <source>
        <dbReference type="EMBL" id="TWJ15174.1"/>
    </source>
</evidence>
<dbReference type="CDD" id="cd13690">
    <property type="entry name" value="PBP2_GluB"/>
    <property type="match status" value="1"/>
</dbReference>
<evidence type="ECO:0000313" key="7">
    <source>
        <dbReference type="Proteomes" id="UP000321617"/>
    </source>
</evidence>
<organism evidence="6 7">
    <name type="scientific">Stackebrandtia albiflava</name>
    <dbReference type="NCBI Taxonomy" id="406432"/>
    <lineage>
        <taxon>Bacteria</taxon>
        <taxon>Bacillati</taxon>
        <taxon>Actinomycetota</taxon>
        <taxon>Actinomycetes</taxon>
        <taxon>Glycomycetales</taxon>
        <taxon>Glycomycetaceae</taxon>
        <taxon>Stackebrandtia</taxon>
    </lineage>
</organism>
<accession>A0A562VBB8</accession>
<comment type="similarity">
    <text evidence="1">Belongs to the bacterial solute-binding protein 3 family.</text>
</comment>
<evidence type="ECO:0000256" key="3">
    <source>
        <dbReference type="ARBA" id="ARBA00022729"/>
    </source>
</evidence>
<dbReference type="SMART" id="SM00062">
    <property type="entry name" value="PBPb"/>
    <property type="match status" value="1"/>
</dbReference>
<dbReference type="EMBL" id="VLLL01000005">
    <property type="protein sequence ID" value="TWJ15174.1"/>
    <property type="molecule type" value="Genomic_DNA"/>
</dbReference>
<evidence type="ECO:0000256" key="4">
    <source>
        <dbReference type="SAM" id="SignalP"/>
    </source>
</evidence>
<dbReference type="GO" id="GO:0030288">
    <property type="term" value="C:outer membrane-bounded periplasmic space"/>
    <property type="evidence" value="ECO:0007669"/>
    <property type="project" value="TreeGrafter"/>
</dbReference>
<dbReference type="GO" id="GO:0006865">
    <property type="term" value="P:amino acid transport"/>
    <property type="evidence" value="ECO:0007669"/>
    <property type="project" value="TreeGrafter"/>
</dbReference>